<dbReference type="Proteomes" id="UP000046947">
    <property type="component" value="Unassembled WGS sequence"/>
</dbReference>
<protein>
    <submittedName>
        <fullName evidence="2">Uncharacterized protein</fullName>
    </submittedName>
</protein>
<dbReference type="EMBL" id="CFOH01000327">
    <property type="protein sequence ID" value="CFE52623.1"/>
    <property type="molecule type" value="Genomic_DNA"/>
</dbReference>
<feature type="region of interest" description="Disordered" evidence="1">
    <location>
        <begin position="1"/>
        <end position="31"/>
    </location>
</feature>
<proteinExistence type="predicted"/>
<evidence type="ECO:0000313" key="2">
    <source>
        <dbReference type="EMBL" id="CFE52623.1"/>
    </source>
</evidence>
<evidence type="ECO:0000313" key="4">
    <source>
        <dbReference type="Proteomes" id="UP000045842"/>
    </source>
</evidence>
<name>A0A654TN39_MYCTX</name>
<evidence type="ECO:0000256" key="1">
    <source>
        <dbReference type="SAM" id="MobiDB-lite"/>
    </source>
</evidence>
<dbReference type="EMBL" id="CSAD01000134">
    <property type="protein sequence ID" value="COV20050.1"/>
    <property type="molecule type" value="Genomic_DNA"/>
</dbReference>
<accession>A0A654TN39</accession>
<evidence type="ECO:0000313" key="5">
    <source>
        <dbReference type="Proteomes" id="UP000046947"/>
    </source>
</evidence>
<reference evidence="4 5" key="1">
    <citation type="submission" date="2015-03" db="EMBL/GenBank/DDBJ databases">
        <authorList>
            <consortium name="Pathogen Informatics"/>
        </authorList>
    </citation>
    <scope>NUCLEOTIDE SEQUENCE [LARGE SCALE GENOMIC DNA]</scope>
    <source>
        <strain evidence="3 4">G09801536</strain>
        <strain evidence="2 5">H09601792</strain>
    </source>
</reference>
<sequence length="74" mass="8181">MTAATISPDRVKISPRVSARPPLADGDDWSYSNHSSARKGRMNHIAWSSDATCSWSRTSRWLTCADPSSVRSLM</sequence>
<gene>
    <name evidence="3" type="ORF">ERS007679_01292</name>
    <name evidence="2" type="ORF">ERS007688_02127</name>
</gene>
<dbReference type="Proteomes" id="UP000045842">
    <property type="component" value="Unassembled WGS sequence"/>
</dbReference>
<dbReference type="AlphaFoldDB" id="A0A654TN39"/>
<organism evidence="2 5">
    <name type="scientific">Mycobacterium tuberculosis</name>
    <dbReference type="NCBI Taxonomy" id="1773"/>
    <lineage>
        <taxon>Bacteria</taxon>
        <taxon>Bacillati</taxon>
        <taxon>Actinomycetota</taxon>
        <taxon>Actinomycetes</taxon>
        <taxon>Mycobacteriales</taxon>
        <taxon>Mycobacteriaceae</taxon>
        <taxon>Mycobacterium</taxon>
        <taxon>Mycobacterium tuberculosis complex</taxon>
    </lineage>
</organism>
<evidence type="ECO:0000313" key="3">
    <source>
        <dbReference type="EMBL" id="COV20050.1"/>
    </source>
</evidence>